<feature type="binding site" evidence="1">
    <location>
        <position position="232"/>
    </location>
    <ligand>
        <name>substrate</name>
    </ligand>
</feature>
<feature type="binding site" evidence="1">
    <location>
        <begin position="109"/>
        <end position="110"/>
    </location>
    <ligand>
        <name>ATP</name>
        <dbReference type="ChEBI" id="CHEBI:30616"/>
    </ligand>
</feature>
<gene>
    <name evidence="1 4" type="primary">thiL</name>
    <name evidence="4" type="ORF">EGH25_07535</name>
</gene>
<sequence length="282" mass="29008">MHEFDALARLTDELGVSDDCAAVGTPDEANLLLTTDMLHETTDFPDGVTPYTVGWRSAAISLSDVAGSGGRAVAVVAAYGAPEFDDGLNGFVRGASEVCESVGAEYVGGDLDAHDERTVVSSALGATNGVVNRSGARVGDAVAVTGALGRTAVALRAFENGDAERGNGLFAFPPRVPEGVALSPYATAMTDISDGVAVGAHNIADASGVGIALDGALPLVDGAREDDVYVGEDYELLFTLPREAVDEAREAVGETGITVVGEVVEDGVRLDGEPLRRRGYEH</sequence>
<organism evidence="4 5">
    <name type="scientific">Halorutilus salinus</name>
    <dbReference type="NCBI Taxonomy" id="2487751"/>
    <lineage>
        <taxon>Archaea</taxon>
        <taxon>Methanobacteriati</taxon>
        <taxon>Methanobacteriota</taxon>
        <taxon>Stenosarchaea group</taxon>
        <taxon>Halobacteria</taxon>
        <taxon>Halorutilales</taxon>
        <taxon>Halorutilaceae</taxon>
        <taxon>Halorutilus</taxon>
    </lineage>
</organism>
<accession>A0A9Q4GIU5</accession>
<dbReference type="Proteomes" id="UP001149411">
    <property type="component" value="Unassembled WGS sequence"/>
</dbReference>
<protein>
    <recommendedName>
        <fullName evidence="1">Thiamine-monophosphate kinase</fullName>
        <shortName evidence="1">TMP kinase</shortName>
        <shortName evidence="1">Thiamine-phosphate kinase</shortName>
        <ecNumber evidence="1">2.7.4.16</ecNumber>
    </recommendedName>
</protein>
<dbReference type="InterPro" id="IPR010918">
    <property type="entry name" value="PurM-like_C_dom"/>
</dbReference>
<evidence type="ECO:0000313" key="5">
    <source>
        <dbReference type="Proteomes" id="UP001149411"/>
    </source>
</evidence>
<dbReference type="Pfam" id="PF02769">
    <property type="entry name" value="AIRS_C"/>
    <property type="match status" value="1"/>
</dbReference>
<dbReference type="EC" id="2.7.4.16" evidence="1"/>
<dbReference type="GO" id="GO:0009030">
    <property type="term" value="F:thiamine-phosphate kinase activity"/>
    <property type="evidence" value="ECO:0007669"/>
    <property type="project" value="UniProtKB-UniRule"/>
</dbReference>
<evidence type="ECO:0000313" key="4">
    <source>
        <dbReference type="EMBL" id="MCX2819203.1"/>
    </source>
</evidence>
<keyword evidence="5" id="KW-1185">Reference proteome</keyword>
<feature type="binding site" evidence="1">
    <location>
        <position position="64"/>
    </location>
    <ligand>
        <name>Mg(2+)</name>
        <dbReference type="ChEBI" id="CHEBI:18420"/>
        <label>3</label>
    </ligand>
</feature>
<feature type="binding site" evidence="1">
    <location>
        <position position="64"/>
    </location>
    <ligand>
        <name>Mg(2+)</name>
        <dbReference type="ChEBI" id="CHEBI:18420"/>
        <label>2</label>
    </ligand>
</feature>
<evidence type="ECO:0000256" key="1">
    <source>
        <dbReference type="HAMAP-Rule" id="MF_02128"/>
    </source>
</evidence>
<comment type="caution">
    <text evidence="1">Lacks conserved residue(s) required for the propagation of feature annotation.</text>
</comment>
<feature type="binding site" evidence="1">
    <location>
        <position position="64"/>
    </location>
    <ligand>
        <name>Mg(2+)</name>
        <dbReference type="ChEBI" id="CHEBI:18420"/>
        <label>4</label>
    </ligand>
</feature>
<dbReference type="RefSeq" id="WP_266087273.1">
    <property type="nucleotide sequence ID" value="NZ_RKLV01000006.1"/>
</dbReference>
<feature type="binding site" evidence="1">
    <location>
        <position position="193"/>
    </location>
    <ligand>
        <name>ATP</name>
        <dbReference type="ChEBI" id="CHEBI:30616"/>
    </ligand>
</feature>
<dbReference type="InterPro" id="IPR006283">
    <property type="entry name" value="ThiL-like"/>
</dbReference>
<dbReference type="Gene3D" id="3.90.650.10">
    <property type="entry name" value="PurM-like C-terminal domain"/>
    <property type="match status" value="1"/>
</dbReference>
<dbReference type="PANTHER" id="PTHR30270:SF3">
    <property type="entry name" value="THIAMINE-MONOPHOSPHATE KINASE"/>
    <property type="match status" value="1"/>
</dbReference>
<feature type="binding site" evidence="1">
    <location>
        <position position="19"/>
    </location>
    <ligand>
        <name>Mg(2+)</name>
        <dbReference type="ChEBI" id="CHEBI:18420"/>
        <label>4</label>
    </ligand>
</feature>
<comment type="catalytic activity">
    <reaction evidence="1">
        <text>thiamine phosphate + ATP = thiamine diphosphate + ADP</text>
        <dbReference type="Rhea" id="RHEA:15913"/>
        <dbReference type="ChEBI" id="CHEBI:30616"/>
        <dbReference type="ChEBI" id="CHEBI:37575"/>
        <dbReference type="ChEBI" id="CHEBI:58937"/>
        <dbReference type="ChEBI" id="CHEBI:456216"/>
        <dbReference type="EC" id="2.7.4.16"/>
    </reaction>
</comment>
<comment type="caution">
    <text evidence="4">The sequence shown here is derived from an EMBL/GenBank/DDBJ whole genome shotgun (WGS) entry which is preliminary data.</text>
</comment>
<dbReference type="PIRSF" id="PIRSF005303">
    <property type="entry name" value="Thiam_monoph_kin"/>
    <property type="match status" value="1"/>
</dbReference>
<comment type="pathway">
    <text evidence="1">Cofactor biosynthesis; thiamine diphosphate biosynthesis; thiamine diphosphate from thiamine phosphate: step 1/1.</text>
</comment>
<comment type="miscellaneous">
    <text evidence="1">Reaction mechanism of ThiL seems to utilize a direct, inline transfer of the gamma-phosphate of ATP to TMP rather than a phosphorylated enzyme intermediate.</text>
</comment>
<dbReference type="Pfam" id="PF00586">
    <property type="entry name" value="AIRS"/>
    <property type="match status" value="1"/>
</dbReference>
<comment type="similarity">
    <text evidence="1">Belongs to the thiamine-monophosphate kinase family.</text>
</comment>
<feature type="binding site" evidence="1">
    <location>
        <position position="36"/>
    </location>
    <ligand>
        <name>Mg(2+)</name>
        <dbReference type="ChEBI" id="CHEBI:18420"/>
        <label>2</label>
    </ligand>
</feature>
<dbReference type="GO" id="GO:0005524">
    <property type="term" value="F:ATP binding"/>
    <property type="evidence" value="ECO:0007669"/>
    <property type="project" value="UniProtKB-UniRule"/>
</dbReference>
<keyword evidence="1 4" id="KW-0808">Transferase</keyword>
<feature type="binding site" evidence="1">
    <location>
        <position position="19"/>
    </location>
    <ligand>
        <name>Mg(2+)</name>
        <dbReference type="ChEBI" id="CHEBI:18420"/>
        <label>3</label>
    </ligand>
</feature>
<feature type="binding site" evidence="1">
    <location>
        <position position="191"/>
    </location>
    <ligand>
        <name>Mg(2+)</name>
        <dbReference type="ChEBI" id="CHEBI:18420"/>
        <label>3</label>
    </ligand>
</feature>
<keyword evidence="1" id="KW-0547">Nucleotide-binding</keyword>
<dbReference type="InterPro" id="IPR036676">
    <property type="entry name" value="PurM-like_C_sf"/>
</dbReference>
<comment type="function">
    <text evidence="1">Catalyzes the ATP-dependent phosphorylation of thiamine-monophosphate (TMP) to form thiamine-pyrophosphate (TPP), the active form of vitamin B1.</text>
</comment>
<keyword evidence="1" id="KW-0067">ATP-binding</keyword>
<name>A0A9Q4GIU5_9EURY</name>
<dbReference type="GO" id="GO:0009228">
    <property type="term" value="P:thiamine biosynthetic process"/>
    <property type="evidence" value="ECO:0007669"/>
    <property type="project" value="UniProtKB-KW"/>
</dbReference>
<keyword evidence="1" id="KW-0479">Metal-binding</keyword>
<feature type="binding site" evidence="1">
    <location>
        <position position="43"/>
    </location>
    <ligand>
        <name>substrate</name>
    </ligand>
</feature>
<feature type="domain" description="PurM-like N-terminal" evidence="2">
    <location>
        <begin position="18"/>
        <end position="125"/>
    </location>
</feature>
<dbReference type="GO" id="GO:0000287">
    <property type="term" value="F:magnesium ion binding"/>
    <property type="evidence" value="ECO:0007669"/>
    <property type="project" value="UniProtKB-UniRule"/>
</dbReference>
<dbReference type="SUPFAM" id="SSF55326">
    <property type="entry name" value="PurM N-terminal domain-like"/>
    <property type="match status" value="1"/>
</dbReference>
<feature type="binding site" evidence="1">
    <location>
        <position position="35"/>
    </location>
    <ligand>
        <name>Mg(2+)</name>
        <dbReference type="ChEBI" id="CHEBI:18420"/>
        <label>1</label>
    </ligand>
</feature>
<keyword evidence="1" id="KW-0460">Magnesium</keyword>
<dbReference type="EMBL" id="RKLV01000006">
    <property type="protein sequence ID" value="MCX2819203.1"/>
    <property type="molecule type" value="Genomic_DNA"/>
</dbReference>
<reference evidence="4" key="1">
    <citation type="submission" date="2022-09" db="EMBL/GenBank/DDBJ databases">
        <title>Haloadaptaus new haloarchaeum isolated from saline soil.</title>
        <authorList>
            <person name="Duran-Viseras A."/>
            <person name="Sanchez-Porro C."/>
            <person name="Ventosa A."/>
        </authorList>
    </citation>
    <scope>NUCLEOTIDE SEQUENCE</scope>
    <source>
        <strain evidence="4">F3-133</strain>
    </source>
</reference>
<dbReference type="HAMAP" id="MF_02128">
    <property type="entry name" value="TMP_kinase"/>
    <property type="match status" value="1"/>
</dbReference>
<evidence type="ECO:0000259" key="3">
    <source>
        <dbReference type="Pfam" id="PF02769"/>
    </source>
</evidence>
<dbReference type="InterPro" id="IPR016188">
    <property type="entry name" value="PurM-like_N"/>
</dbReference>
<feature type="binding site" evidence="1">
    <location>
        <position position="133"/>
    </location>
    <ligand>
        <name>ATP</name>
        <dbReference type="ChEBI" id="CHEBI:30616"/>
    </ligand>
</feature>
<feature type="binding site" evidence="1">
    <location>
        <position position="34"/>
    </location>
    <ligand>
        <name>Mg(2+)</name>
        <dbReference type="ChEBI" id="CHEBI:18420"/>
        <label>4</label>
    </ligand>
</feature>
<feature type="binding site" evidence="1">
    <location>
        <position position="194"/>
    </location>
    <ligand>
        <name>Mg(2+)</name>
        <dbReference type="ChEBI" id="CHEBI:18420"/>
        <label>5</label>
    </ligand>
</feature>
<keyword evidence="1 4" id="KW-0418">Kinase</keyword>
<evidence type="ECO:0000259" key="2">
    <source>
        <dbReference type="Pfam" id="PF00586"/>
    </source>
</evidence>
<dbReference type="PANTHER" id="PTHR30270">
    <property type="entry name" value="THIAMINE-MONOPHOSPHATE KINASE"/>
    <property type="match status" value="1"/>
</dbReference>
<feature type="binding site" evidence="1">
    <location>
        <position position="110"/>
    </location>
    <ligand>
        <name>Mg(2+)</name>
        <dbReference type="ChEBI" id="CHEBI:18420"/>
        <label>1</label>
    </ligand>
</feature>
<dbReference type="InterPro" id="IPR036921">
    <property type="entry name" value="PurM-like_N_sf"/>
</dbReference>
<dbReference type="Gene3D" id="3.30.1330.10">
    <property type="entry name" value="PurM-like, N-terminal domain"/>
    <property type="match status" value="1"/>
</dbReference>
<feature type="domain" description="PurM-like C-terminal" evidence="3">
    <location>
        <begin position="137"/>
        <end position="267"/>
    </location>
</feature>
<dbReference type="GO" id="GO:0009229">
    <property type="term" value="P:thiamine diphosphate biosynthetic process"/>
    <property type="evidence" value="ECO:0007669"/>
    <property type="project" value="UniProtKB-UniRule"/>
</dbReference>
<dbReference type="NCBIfam" id="TIGR01379">
    <property type="entry name" value="thiL"/>
    <property type="match status" value="1"/>
</dbReference>
<feature type="binding site" evidence="1">
    <location>
        <position position="36"/>
    </location>
    <ligand>
        <name>Mg(2+)</name>
        <dbReference type="ChEBI" id="CHEBI:18420"/>
        <label>1</label>
    </ligand>
</feature>
<proteinExistence type="inferred from homology"/>
<dbReference type="SUPFAM" id="SSF56042">
    <property type="entry name" value="PurM C-terminal domain-like"/>
    <property type="match status" value="1"/>
</dbReference>
<feature type="binding site" evidence="1">
    <location>
        <position position="280"/>
    </location>
    <ligand>
        <name>substrate</name>
    </ligand>
</feature>
<keyword evidence="1" id="KW-0784">Thiamine biosynthesis</keyword>
<dbReference type="AlphaFoldDB" id="A0A9Q4GIU5"/>
<dbReference type="CDD" id="cd02194">
    <property type="entry name" value="ThiL"/>
    <property type="match status" value="1"/>
</dbReference>